<name>M1P2G8_DESSD</name>
<reference evidence="2" key="1">
    <citation type="journal article" date="2013" name="Stand. Genomic Sci.">
        <title>Complete genome sequence of Desulfocapsa sulfexigens, a marine deltaproteobacterium specialized in disproportionating inorganic sulfur compounds.</title>
        <authorList>
            <person name="Finster K.W."/>
            <person name="Kjeldsen K.U."/>
            <person name="Kube M."/>
            <person name="Reinhardt R."/>
            <person name="Mussmann M."/>
            <person name="Amann R."/>
            <person name="Schreiber L."/>
        </authorList>
    </citation>
    <scope>NUCLEOTIDE SEQUENCE [LARGE SCALE GENOMIC DNA]</scope>
    <source>
        <strain evidence="2">DSM 10523 / SB164P1</strain>
    </source>
</reference>
<evidence type="ECO:0000313" key="1">
    <source>
        <dbReference type="EMBL" id="AGF77683.1"/>
    </source>
</evidence>
<protein>
    <submittedName>
        <fullName evidence="1">Uncharacterized protein</fullName>
    </submittedName>
</protein>
<keyword evidence="2" id="KW-1185">Reference proteome</keyword>
<gene>
    <name evidence="1" type="ordered locus">UWK_01115</name>
</gene>
<dbReference type="KEGG" id="dsf:UWK_01115"/>
<evidence type="ECO:0000313" key="2">
    <source>
        <dbReference type="Proteomes" id="UP000011721"/>
    </source>
</evidence>
<sequence>MSAEKVRDITICLIEFPNHHSSSAYPSEEEFFRVDYMGICGLDGRSRAPRDGFMASHIIDTEKLRVANVSEVIS</sequence>
<dbReference type="HOGENOM" id="CLU_2681758_0_0_7"/>
<dbReference type="AlphaFoldDB" id="M1P2G8"/>
<accession>M1P2G8</accession>
<dbReference type="EMBL" id="CP003985">
    <property type="protein sequence ID" value="AGF77683.1"/>
    <property type="molecule type" value="Genomic_DNA"/>
</dbReference>
<organism evidence="1 2">
    <name type="scientific">Desulfocapsa sulfexigens (strain DSM 10523 / SB164P1)</name>
    <dbReference type="NCBI Taxonomy" id="1167006"/>
    <lineage>
        <taxon>Bacteria</taxon>
        <taxon>Pseudomonadati</taxon>
        <taxon>Thermodesulfobacteriota</taxon>
        <taxon>Desulfobulbia</taxon>
        <taxon>Desulfobulbales</taxon>
        <taxon>Desulfocapsaceae</taxon>
        <taxon>Desulfocapsa</taxon>
    </lineage>
</organism>
<proteinExistence type="predicted"/>
<dbReference type="Proteomes" id="UP000011721">
    <property type="component" value="Chromosome"/>
</dbReference>